<dbReference type="InterPro" id="IPR000182">
    <property type="entry name" value="GNAT_dom"/>
</dbReference>
<keyword evidence="2" id="KW-0808">Transferase</keyword>
<sequence>MIANGLLVRTAEPSELDRIAPAYAAAFADEAVVDWVMPYTTGIDLAEFFRPSVSSALHEEEVLVAEHLDGTIAGLSIWSETMSATRLRSAAAEIANAAEPALQRTATVLGLIAEHHPEKPHLYLSAMAVVPEFRGSGAGTAMLRHRLAAADADRRPAYLEASTQRSTHLYARHGFRPVGAPLELPDNGPRLQPMWRDPV</sequence>
<name>A0A1H6E7R5_9PSEU</name>
<dbReference type="PROSITE" id="PS51186">
    <property type="entry name" value="GNAT"/>
    <property type="match status" value="1"/>
</dbReference>
<dbReference type="SMR" id="A0A1H6E7R5"/>
<dbReference type="GO" id="GO:0016747">
    <property type="term" value="F:acyltransferase activity, transferring groups other than amino-acyl groups"/>
    <property type="evidence" value="ECO:0007669"/>
    <property type="project" value="InterPro"/>
</dbReference>
<dbReference type="Proteomes" id="UP000236729">
    <property type="component" value="Unassembled WGS sequence"/>
</dbReference>
<dbReference type="PANTHER" id="PTHR42791">
    <property type="entry name" value="GNAT FAMILY ACETYLTRANSFERASE"/>
    <property type="match status" value="1"/>
</dbReference>
<dbReference type="EMBL" id="FOME01000004">
    <property type="protein sequence ID" value="SFD43351.1"/>
    <property type="molecule type" value="Genomic_DNA"/>
</dbReference>
<dbReference type="Gene3D" id="3.40.630.30">
    <property type="match status" value="1"/>
</dbReference>
<evidence type="ECO:0000313" key="2">
    <source>
        <dbReference type="EMBL" id="SEG93189.1"/>
    </source>
</evidence>
<feature type="domain" description="N-acetyltransferase" evidence="1">
    <location>
        <begin position="6"/>
        <end position="199"/>
    </location>
</feature>
<protein>
    <submittedName>
        <fullName evidence="2">Acetyltransferase (GNAT) domain-containing protein</fullName>
    </submittedName>
    <submittedName>
        <fullName evidence="3">Acetyltransferase (GNAT) family protein</fullName>
    </submittedName>
</protein>
<dbReference type="Proteomes" id="UP000199690">
    <property type="component" value="Unassembled WGS sequence"/>
</dbReference>
<dbReference type="PANTHER" id="PTHR42791:SF1">
    <property type="entry name" value="N-ACETYLTRANSFERASE DOMAIN-CONTAINING PROTEIN"/>
    <property type="match status" value="1"/>
</dbReference>
<keyword evidence="4" id="KW-1185">Reference proteome</keyword>
<dbReference type="InterPro" id="IPR052523">
    <property type="entry name" value="Trichothecene_AcTrans"/>
</dbReference>
<reference evidence="2" key="1">
    <citation type="submission" date="2016-10" db="EMBL/GenBank/DDBJ databases">
        <authorList>
            <person name="de Groot N.N."/>
        </authorList>
    </citation>
    <scope>NUCLEOTIDE SEQUENCE [LARGE SCALE GENOMIC DNA]</scope>
    <source>
        <strain evidence="2">ATCC 20501</strain>
    </source>
</reference>
<gene>
    <name evidence="2" type="ORF">SAMN02982929_05758</name>
    <name evidence="3" type="ORF">SAMN05216506_104287</name>
</gene>
<evidence type="ECO:0000313" key="5">
    <source>
        <dbReference type="Proteomes" id="UP000236729"/>
    </source>
</evidence>
<dbReference type="AlphaFoldDB" id="A0A1H6E7R5"/>
<accession>A0A1H6E7R5</accession>
<organism evidence="2 5">
    <name type="scientific">Saccharopolyspora kobensis</name>
    <dbReference type="NCBI Taxonomy" id="146035"/>
    <lineage>
        <taxon>Bacteria</taxon>
        <taxon>Bacillati</taxon>
        <taxon>Actinomycetota</taxon>
        <taxon>Actinomycetes</taxon>
        <taxon>Pseudonocardiales</taxon>
        <taxon>Pseudonocardiaceae</taxon>
        <taxon>Saccharopolyspora</taxon>
    </lineage>
</organism>
<dbReference type="Pfam" id="PF13508">
    <property type="entry name" value="Acetyltransf_7"/>
    <property type="match status" value="1"/>
</dbReference>
<proteinExistence type="predicted"/>
<evidence type="ECO:0000313" key="3">
    <source>
        <dbReference type="EMBL" id="SFD43351.1"/>
    </source>
</evidence>
<dbReference type="EMBL" id="FNVB01000009">
    <property type="protein sequence ID" value="SEG93189.1"/>
    <property type="molecule type" value="Genomic_DNA"/>
</dbReference>
<dbReference type="InterPro" id="IPR016181">
    <property type="entry name" value="Acyl_CoA_acyltransferase"/>
</dbReference>
<reference evidence="4 5" key="2">
    <citation type="submission" date="2016-10" db="EMBL/GenBank/DDBJ databases">
        <authorList>
            <person name="Varghese N."/>
            <person name="Submissions S."/>
        </authorList>
    </citation>
    <scope>NUCLEOTIDE SEQUENCE [LARGE SCALE GENOMIC DNA]</scope>
    <source>
        <strain evidence="5">ATCC 20501</strain>
        <strain evidence="3 4">CGMCC 4.3529</strain>
    </source>
</reference>
<dbReference type="SUPFAM" id="SSF55729">
    <property type="entry name" value="Acyl-CoA N-acyltransferases (Nat)"/>
    <property type="match status" value="1"/>
</dbReference>
<evidence type="ECO:0000259" key="1">
    <source>
        <dbReference type="PROSITE" id="PS51186"/>
    </source>
</evidence>
<accession>A0A1I1SA29</accession>
<dbReference type="CDD" id="cd04301">
    <property type="entry name" value="NAT_SF"/>
    <property type="match status" value="1"/>
</dbReference>
<evidence type="ECO:0000313" key="4">
    <source>
        <dbReference type="Proteomes" id="UP000199690"/>
    </source>
</evidence>